<dbReference type="Bgee" id="ENSACAG00000017151">
    <property type="expression patterns" value="Expressed in kidney and 7 other cell types or tissues"/>
</dbReference>
<evidence type="ECO:0000256" key="4">
    <source>
        <dbReference type="ARBA" id="ARBA00019905"/>
    </source>
</evidence>
<dbReference type="Gene3D" id="1.50.10.10">
    <property type="match status" value="1"/>
</dbReference>
<dbReference type="InterPro" id="IPR018232">
    <property type="entry name" value="Glyco_hydro_37_CS"/>
</dbReference>
<dbReference type="PANTHER" id="PTHR23403:SF1">
    <property type="entry name" value="TREHALASE"/>
    <property type="match status" value="1"/>
</dbReference>
<keyword evidence="8" id="KW-0472">Membrane</keyword>
<dbReference type="Proteomes" id="UP000001646">
    <property type="component" value="Unplaced"/>
</dbReference>
<evidence type="ECO:0000256" key="7">
    <source>
        <dbReference type="RuleBase" id="RU361180"/>
    </source>
</evidence>
<dbReference type="PANTHER" id="PTHR23403">
    <property type="entry name" value="TREHALASE"/>
    <property type="match status" value="1"/>
</dbReference>
<dbReference type="InterPro" id="IPR001661">
    <property type="entry name" value="Glyco_hydro_37"/>
</dbReference>
<dbReference type="InterPro" id="IPR012341">
    <property type="entry name" value="6hp_glycosidase-like_sf"/>
</dbReference>
<name>H9GP11_ANOCA</name>
<evidence type="ECO:0000256" key="6">
    <source>
        <dbReference type="ARBA" id="ARBA00023295"/>
    </source>
</evidence>
<dbReference type="EC" id="3.2.1.28" evidence="3 7"/>
<dbReference type="AlphaFoldDB" id="H9GP11"/>
<sequence length="614" mass="69230">MLLPMLPRGALGGKHLLIALPGWTLQPFRPFFAAAGMAVPAVWLLLSISSAAFGQRMFSPCDSQIYCTGELLKQVQQAKLFQDDKHFVDMPLKASPEEVLDQFWQRVNVTAGGRLSQEQVAAFVEGHFSPPGQELESWVPPDWTASPSVLKKISDERLRSWAQALNDKWKQLGRKMKPEVQTNPERHSLIYVPNPLIVPGGRFIEYYYWDSFWVIEGLLFCNMTTTAQGMIRNFLHLVERFGHIPNGGRVYYLRRSQPPFLSLMVEAYLAHTNDTAFLRESLPLLEAEYRFWQEQRAINVSMGGRDYSLNRYQVPVGEPRPESYMKDVEVAAGLDEASQQALWSELHSGAESGWDFSSRWFLPGPPPLPAGLQDLRTSAVVPVDLNAILCRVEGLLASFHRTLGSPEAAERFQAAREERERAMRAVFWDQEVGAWLDYNLLRRRRNRAFYPTNVAPLWAECGVSLTEAESALRYLEGNPALSYRNGLPTSLADTGQQWDLPNAWAPLQEMVIGGLAKSSSPRAQELAFALAQRWVRTNLAVYERYKGMFEKYNVEGDGKPGGGGEYAVQEGFGWTNGVALKLLDLYGDRLTSSGVSFLPGVWTWIWTFLLIVLS</sequence>
<evidence type="ECO:0000256" key="1">
    <source>
        <dbReference type="ARBA" id="ARBA00001576"/>
    </source>
</evidence>
<evidence type="ECO:0000313" key="10">
    <source>
        <dbReference type="Proteomes" id="UP000001646"/>
    </source>
</evidence>
<dbReference type="HOGENOM" id="CLU_006451_4_0_1"/>
<dbReference type="eggNOG" id="KOG0602">
    <property type="taxonomic scope" value="Eukaryota"/>
</dbReference>
<reference evidence="9" key="3">
    <citation type="submission" date="2025-09" db="UniProtKB">
        <authorList>
            <consortium name="Ensembl"/>
        </authorList>
    </citation>
    <scope>IDENTIFICATION</scope>
</reference>
<dbReference type="Pfam" id="PF01204">
    <property type="entry name" value="Trehalase"/>
    <property type="match status" value="1"/>
</dbReference>
<dbReference type="OrthoDB" id="3542292at2759"/>
<reference evidence="9" key="1">
    <citation type="submission" date="2009-12" db="EMBL/GenBank/DDBJ databases">
        <title>The Genome Sequence of Anolis carolinensis (Green Anole Lizard).</title>
        <authorList>
            <consortium name="The Genome Sequencing Platform"/>
            <person name="Di Palma F."/>
            <person name="Alfoldi J."/>
            <person name="Heiman D."/>
            <person name="Young S."/>
            <person name="Grabherr M."/>
            <person name="Johnson J."/>
            <person name="Lander E.S."/>
            <person name="Lindblad-Toh K."/>
        </authorList>
    </citation>
    <scope>NUCLEOTIDE SEQUENCE [LARGE SCALE GENOMIC DNA]</scope>
    <source>
        <strain evidence="9">JBL SC #1</strain>
    </source>
</reference>
<comment type="catalytic activity">
    <reaction evidence="1 7">
        <text>alpha,alpha-trehalose + H2O = alpha-D-glucose + beta-D-glucose</text>
        <dbReference type="Rhea" id="RHEA:32675"/>
        <dbReference type="ChEBI" id="CHEBI:15377"/>
        <dbReference type="ChEBI" id="CHEBI:15903"/>
        <dbReference type="ChEBI" id="CHEBI:16551"/>
        <dbReference type="ChEBI" id="CHEBI:17925"/>
        <dbReference type="EC" id="3.2.1.28"/>
    </reaction>
</comment>
<dbReference type="PROSITE" id="PS00928">
    <property type="entry name" value="TREHALASE_2"/>
    <property type="match status" value="1"/>
</dbReference>
<dbReference type="KEGG" id="acs:100561340"/>
<reference evidence="9" key="2">
    <citation type="submission" date="2025-08" db="UniProtKB">
        <authorList>
            <consortium name="Ensembl"/>
        </authorList>
    </citation>
    <scope>IDENTIFICATION</scope>
</reference>
<dbReference type="GO" id="GO:0004555">
    <property type="term" value="F:alpha,alpha-trehalase activity"/>
    <property type="evidence" value="ECO:0000318"/>
    <property type="project" value="GO_Central"/>
</dbReference>
<evidence type="ECO:0000256" key="5">
    <source>
        <dbReference type="ARBA" id="ARBA00022801"/>
    </source>
</evidence>
<accession>H9GP11</accession>
<dbReference type="RefSeq" id="XP_003229779.2">
    <property type="nucleotide sequence ID" value="XM_003229731.4"/>
</dbReference>
<dbReference type="CTD" id="11181"/>
<keyword evidence="8" id="KW-0812">Transmembrane</keyword>
<keyword evidence="8" id="KW-1133">Transmembrane helix</keyword>
<feature type="transmembrane region" description="Helical" evidence="8">
    <location>
        <begin position="590"/>
        <end position="613"/>
    </location>
</feature>
<gene>
    <name evidence="9" type="primary">TREH</name>
</gene>
<protein>
    <recommendedName>
        <fullName evidence="4 7">Trehalase</fullName>
        <ecNumber evidence="3 7">3.2.1.28</ecNumber>
    </recommendedName>
    <alternativeName>
        <fullName evidence="7">Alpha-trehalose glucohydrolase</fullName>
    </alternativeName>
</protein>
<dbReference type="GO" id="GO:0005993">
    <property type="term" value="P:trehalose catabolic process"/>
    <property type="evidence" value="ECO:0000318"/>
    <property type="project" value="GO_Central"/>
</dbReference>
<dbReference type="SUPFAM" id="SSF48208">
    <property type="entry name" value="Six-hairpin glycosidases"/>
    <property type="match status" value="1"/>
</dbReference>
<dbReference type="GeneTree" id="ENSGT00390000006949"/>
<dbReference type="GeneID" id="100561340"/>
<dbReference type="PRINTS" id="PR00744">
    <property type="entry name" value="GLHYDRLASE37"/>
</dbReference>
<comment type="similarity">
    <text evidence="2 7">Belongs to the glycosyl hydrolase 37 family.</text>
</comment>
<evidence type="ECO:0000256" key="3">
    <source>
        <dbReference type="ARBA" id="ARBA00012757"/>
    </source>
</evidence>
<keyword evidence="6 7" id="KW-0326">Glycosidase</keyword>
<evidence type="ECO:0000256" key="2">
    <source>
        <dbReference type="ARBA" id="ARBA00005615"/>
    </source>
</evidence>
<dbReference type="STRING" id="28377.ENSACAP00000016892"/>
<dbReference type="InParanoid" id="H9GP11"/>
<evidence type="ECO:0000313" key="9">
    <source>
        <dbReference type="Ensembl" id="ENSACAP00000016892.3"/>
    </source>
</evidence>
<evidence type="ECO:0000256" key="8">
    <source>
        <dbReference type="SAM" id="Phobius"/>
    </source>
</evidence>
<keyword evidence="10" id="KW-1185">Reference proteome</keyword>
<keyword evidence="5 7" id="KW-0378">Hydrolase</keyword>
<proteinExistence type="inferred from homology"/>
<dbReference type="Ensembl" id="ENSACAT00000017227.3">
    <property type="protein sequence ID" value="ENSACAP00000016892.3"/>
    <property type="gene ID" value="ENSACAG00000017151.3"/>
</dbReference>
<dbReference type="InterPro" id="IPR008928">
    <property type="entry name" value="6-hairpin_glycosidase_sf"/>
</dbReference>
<organism evidence="9 10">
    <name type="scientific">Anolis carolinensis</name>
    <name type="common">Green anole</name>
    <name type="synonym">American chameleon</name>
    <dbReference type="NCBI Taxonomy" id="28377"/>
    <lineage>
        <taxon>Eukaryota</taxon>
        <taxon>Metazoa</taxon>
        <taxon>Chordata</taxon>
        <taxon>Craniata</taxon>
        <taxon>Vertebrata</taxon>
        <taxon>Euteleostomi</taxon>
        <taxon>Lepidosauria</taxon>
        <taxon>Squamata</taxon>
        <taxon>Bifurcata</taxon>
        <taxon>Unidentata</taxon>
        <taxon>Episquamata</taxon>
        <taxon>Toxicofera</taxon>
        <taxon>Iguania</taxon>
        <taxon>Dactyloidae</taxon>
        <taxon>Anolis</taxon>
    </lineage>
</organism>